<evidence type="ECO:0000313" key="1">
    <source>
        <dbReference type="EMBL" id="CDO72075.1"/>
    </source>
</evidence>
<dbReference type="Proteomes" id="UP000029665">
    <property type="component" value="Unassembled WGS sequence"/>
</dbReference>
<dbReference type="EMBL" id="CCBP010000110">
    <property type="protein sequence ID" value="CDO72075.1"/>
    <property type="molecule type" value="Genomic_DNA"/>
</dbReference>
<sequence length="146" mass="16404">MAFLRVWVAQFYNGIGANGVRPYHWQVCIETGTDGRGFPRATTFTIKGSPATGFITTRSEHLRFTTADLYRGAVCVGKIQETNFGIAAQCIEGAELYRQEFYDSQDWAEAAVRKLYANGLIAQQWSKTLLQQELREAEAAWERGDA</sequence>
<organism evidence="1 2">
    <name type="scientific">Pycnoporus cinnabarinus</name>
    <name type="common">Cinnabar-red polypore</name>
    <name type="synonym">Trametes cinnabarina</name>
    <dbReference type="NCBI Taxonomy" id="5643"/>
    <lineage>
        <taxon>Eukaryota</taxon>
        <taxon>Fungi</taxon>
        <taxon>Dikarya</taxon>
        <taxon>Basidiomycota</taxon>
        <taxon>Agaricomycotina</taxon>
        <taxon>Agaricomycetes</taxon>
        <taxon>Polyporales</taxon>
        <taxon>Polyporaceae</taxon>
        <taxon>Trametes</taxon>
    </lineage>
</organism>
<evidence type="ECO:0000313" key="2">
    <source>
        <dbReference type="Proteomes" id="UP000029665"/>
    </source>
</evidence>
<comment type="caution">
    <text evidence="1">The sequence shown here is derived from an EMBL/GenBank/DDBJ whole genome shotgun (WGS) entry which is preliminary data.</text>
</comment>
<dbReference type="OrthoDB" id="2729580at2759"/>
<protein>
    <submittedName>
        <fullName evidence="1">Uncharacterized protein</fullName>
    </submittedName>
</protein>
<gene>
    <name evidence="1" type="ORF">BN946_scf184962.g18</name>
</gene>
<dbReference type="HOGENOM" id="CLU_1778424_0_0_1"/>
<dbReference type="AlphaFoldDB" id="A0A060SCI5"/>
<name>A0A060SCI5_PYCCI</name>
<reference evidence="1" key="1">
    <citation type="submission" date="2014-01" db="EMBL/GenBank/DDBJ databases">
        <title>The genome of the white-rot fungus Pycnoporus cinnabarinus: a basidiomycete model with a versatile arsenal for lignocellulosic biomass breakdown.</title>
        <authorList>
            <person name="Levasseur A."/>
            <person name="Lomascolo A."/>
            <person name="Ruiz-Duenas F.J."/>
            <person name="Uzan E."/>
            <person name="Piumi F."/>
            <person name="Kues U."/>
            <person name="Ram A.F.J."/>
            <person name="Murat C."/>
            <person name="Haon M."/>
            <person name="Benoit I."/>
            <person name="Arfi Y."/>
            <person name="Chevret D."/>
            <person name="Drula E."/>
            <person name="Kwon M.J."/>
            <person name="Gouret P."/>
            <person name="Lesage-Meessen L."/>
            <person name="Lombard V."/>
            <person name="Mariette J."/>
            <person name="Noirot C."/>
            <person name="Park J."/>
            <person name="Patyshakuliyeva A."/>
            <person name="Wieneger R.A.B."/>
            <person name="Wosten H.A.B."/>
            <person name="Martin F."/>
            <person name="Coutinho P.M."/>
            <person name="de Vries R."/>
            <person name="Martinez A.T."/>
            <person name="Klopp C."/>
            <person name="Pontarotti P."/>
            <person name="Henrissat B."/>
            <person name="Record E."/>
        </authorList>
    </citation>
    <scope>NUCLEOTIDE SEQUENCE [LARGE SCALE GENOMIC DNA]</scope>
    <source>
        <strain evidence="1">BRFM137</strain>
    </source>
</reference>
<keyword evidence="2" id="KW-1185">Reference proteome</keyword>
<accession>A0A060SCI5</accession>
<proteinExistence type="predicted"/>
<dbReference type="OMA" id="WHLCIET"/>